<feature type="domain" description="N-acetyltransferase" evidence="1">
    <location>
        <begin position="1"/>
        <end position="159"/>
    </location>
</feature>
<proteinExistence type="predicted"/>
<sequence>MRKVRETITEDDALAIVHLARNLFGDDTRIDDLVDLVVEESPELRRRPVFVIGRPNDLVGYVCGQRQTRVLTGVPYVSDSTIEVRSLAVAAEYRGQRYGRALLKSALEWVRFHRYQQLIAQVPLGMESLFEAAGFTVSATGWSWLEASSYSTPSNRTANKSDGFDARLVSMEPEREQGYGAVAQANGEAALTVPFKAGHAREEILDEILMLPSPPEWVTRSLRRGALSDRTNWSEEASAHLVQAEGSFAARSRRMDTISGR</sequence>
<evidence type="ECO:0000313" key="3">
    <source>
        <dbReference type="Proteomes" id="UP001500731"/>
    </source>
</evidence>
<comment type="caution">
    <text evidence="2">The sequence shown here is derived from an EMBL/GenBank/DDBJ whole genome shotgun (WGS) entry which is preliminary data.</text>
</comment>
<protein>
    <recommendedName>
        <fullName evidence="1">N-acetyltransferase domain-containing protein</fullName>
    </recommendedName>
</protein>
<dbReference type="Proteomes" id="UP001500731">
    <property type="component" value="Unassembled WGS sequence"/>
</dbReference>
<dbReference type="CDD" id="cd04301">
    <property type="entry name" value="NAT_SF"/>
    <property type="match status" value="1"/>
</dbReference>
<dbReference type="RefSeq" id="WP_345184923.1">
    <property type="nucleotide sequence ID" value="NZ_BAABGP010000007.1"/>
</dbReference>
<dbReference type="Pfam" id="PF00583">
    <property type="entry name" value="Acetyltransf_1"/>
    <property type="match status" value="1"/>
</dbReference>
<evidence type="ECO:0000259" key="1">
    <source>
        <dbReference type="PROSITE" id="PS51186"/>
    </source>
</evidence>
<dbReference type="PROSITE" id="PS51186">
    <property type="entry name" value="GNAT"/>
    <property type="match status" value="1"/>
</dbReference>
<gene>
    <name evidence="2" type="ORF">GCM10023171_09700</name>
</gene>
<dbReference type="InterPro" id="IPR016181">
    <property type="entry name" value="Acyl_CoA_acyltransferase"/>
</dbReference>
<accession>A0ABP8P4H9</accession>
<dbReference type="InterPro" id="IPR000182">
    <property type="entry name" value="GNAT_dom"/>
</dbReference>
<organism evidence="2 3">
    <name type="scientific">Microbacterium panaciterrae</name>
    <dbReference type="NCBI Taxonomy" id="985759"/>
    <lineage>
        <taxon>Bacteria</taxon>
        <taxon>Bacillati</taxon>
        <taxon>Actinomycetota</taxon>
        <taxon>Actinomycetes</taxon>
        <taxon>Micrococcales</taxon>
        <taxon>Microbacteriaceae</taxon>
        <taxon>Microbacterium</taxon>
    </lineage>
</organism>
<reference evidence="3" key="1">
    <citation type="journal article" date="2019" name="Int. J. Syst. Evol. Microbiol.">
        <title>The Global Catalogue of Microorganisms (GCM) 10K type strain sequencing project: providing services to taxonomists for standard genome sequencing and annotation.</title>
        <authorList>
            <consortium name="The Broad Institute Genomics Platform"/>
            <consortium name="The Broad Institute Genome Sequencing Center for Infectious Disease"/>
            <person name="Wu L."/>
            <person name="Ma J."/>
        </authorList>
    </citation>
    <scope>NUCLEOTIDE SEQUENCE [LARGE SCALE GENOMIC DNA]</scope>
    <source>
        <strain evidence="3">JCM 17839</strain>
    </source>
</reference>
<dbReference type="Gene3D" id="3.40.630.30">
    <property type="match status" value="1"/>
</dbReference>
<dbReference type="SUPFAM" id="SSF55729">
    <property type="entry name" value="Acyl-CoA N-acyltransferases (Nat)"/>
    <property type="match status" value="1"/>
</dbReference>
<evidence type="ECO:0000313" key="2">
    <source>
        <dbReference type="EMBL" id="GAA4481349.1"/>
    </source>
</evidence>
<keyword evidence="3" id="KW-1185">Reference proteome</keyword>
<dbReference type="EMBL" id="BAABGP010000007">
    <property type="protein sequence ID" value="GAA4481349.1"/>
    <property type="molecule type" value="Genomic_DNA"/>
</dbReference>
<name>A0ABP8P4H9_9MICO</name>